<protein>
    <submittedName>
        <fullName evidence="2">Monoacylglycerol lipase</fullName>
        <ecNumber evidence="2">3.1.1.23</ecNumber>
    </submittedName>
</protein>
<feature type="domain" description="Serine aminopeptidase S33" evidence="1">
    <location>
        <begin position="26"/>
        <end position="292"/>
    </location>
</feature>
<dbReference type="AlphaFoldDB" id="A0A5S9N3U2"/>
<dbReference type="InterPro" id="IPR029058">
    <property type="entry name" value="AB_hydrolase_fold"/>
</dbReference>
<name>A0A5S9N3U2_9GAMM</name>
<dbReference type="InterPro" id="IPR022742">
    <property type="entry name" value="Hydrolase_4"/>
</dbReference>
<keyword evidence="3" id="KW-1185">Reference proteome</keyword>
<evidence type="ECO:0000259" key="1">
    <source>
        <dbReference type="Pfam" id="PF12146"/>
    </source>
</evidence>
<dbReference type="InterPro" id="IPR051044">
    <property type="entry name" value="MAG_DAG_Lipase"/>
</dbReference>
<dbReference type="Proteomes" id="UP000441399">
    <property type="component" value="Unassembled WGS sequence"/>
</dbReference>
<dbReference type="GO" id="GO:0047372">
    <property type="term" value="F:monoacylglycerol lipase activity"/>
    <property type="evidence" value="ECO:0007669"/>
    <property type="project" value="UniProtKB-EC"/>
</dbReference>
<dbReference type="EMBL" id="CACSIO010000001">
    <property type="protein sequence ID" value="CAA0084442.1"/>
    <property type="molecule type" value="Genomic_DNA"/>
</dbReference>
<reference evidence="2 3" key="1">
    <citation type="submission" date="2019-11" db="EMBL/GenBank/DDBJ databases">
        <authorList>
            <person name="Holert J."/>
        </authorList>
    </citation>
    <scope>NUCLEOTIDE SEQUENCE [LARGE SCALE GENOMIC DNA]</scope>
    <source>
        <strain evidence="2">SB11_3</strain>
    </source>
</reference>
<accession>A0A5S9N3U2</accession>
<dbReference type="Pfam" id="PF12146">
    <property type="entry name" value="Hydrolase_4"/>
    <property type="match status" value="1"/>
</dbReference>
<keyword evidence="2" id="KW-0378">Hydrolase</keyword>
<dbReference type="SUPFAM" id="SSF53474">
    <property type="entry name" value="alpha/beta-Hydrolases"/>
    <property type="match status" value="1"/>
</dbReference>
<evidence type="ECO:0000313" key="2">
    <source>
        <dbReference type="EMBL" id="CAA0084442.1"/>
    </source>
</evidence>
<dbReference type="EC" id="3.1.1.23" evidence="2"/>
<dbReference type="Gene3D" id="3.40.50.1820">
    <property type="entry name" value="alpha/beta hydrolase"/>
    <property type="match status" value="1"/>
</dbReference>
<sequence length="314" mass="35150">MTETKTTYLKAPDGHTIPLYLWPLENPRAIVQITHGMAEHAGRYSDFAGYLNQQGYAVIAHDHRGHGPSTSEQQLGTFSFEPNIHGWQSVLNDLHLVEKHARTLWPNCPLILLGHSMGAQAARSALTWHKVNPDACILSGLNLNPRIELAAALLVTKLESLRIGRTGKSAIIDKLIFGQFNRQFKPNRTTFDWLSRDDNQVDAYVEDTYCGFRCSNELWSEFLAAMMAMNTINAISNIDRNLPIFLIGGDQDPATANGKGILKLYDAMTGTGMARVSKKVWENSRHEIINELNATDVYQSISEWIESQLIDLTT</sequence>
<organism evidence="2 3">
    <name type="scientific">BD1-7 clade bacterium</name>
    <dbReference type="NCBI Taxonomy" id="2029982"/>
    <lineage>
        <taxon>Bacteria</taxon>
        <taxon>Pseudomonadati</taxon>
        <taxon>Pseudomonadota</taxon>
        <taxon>Gammaproteobacteria</taxon>
        <taxon>Cellvibrionales</taxon>
        <taxon>Spongiibacteraceae</taxon>
        <taxon>BD1-7 clade</taxon>
    </lineage>
</organism>
<dbReference type="OrthoDB" id="9806902at2"/>
<dbReference type="PANTHER" id="PTHR11614">
    <property type="entry name" value="PHOSPHOLIPASE-RELATED"/>
    <property type="match status" value="1"/>
</dbReference>
<gene>
    <name evidence="2" type="ORF">OPDIPICF_00676</name>
</gene>
<evidence type="ECO:0000313" key="3">
    <source>
        <dbReference type="Proteomes" id="UP000441399"/>
    </source>
</evidence>
<proteinExistence type="predicted"/>